<proteinExistence type="predicted"/>
<dbReference type="RefSeq" id="WP_035390961.1">
    <property type="nucleotide sequence ID" value="NZ_JQKF01000034.1"/>
</dbReference>
<dbReference type="EMBL" id="JXUW01000019">
    <property type="protein sequence ID" value="KJE76245.1"/>
    <property type="molecule type" value="Genomic_DNA"/>
</dbReference>
<comment type="caution">
    <text evidence="1">The sequence shown here is derived from an EMBL/GenBank/DDBJ whole genome shotgun (WGS) entry which is preliminary data.</text>
</comment>
<dbReference type="AlphaFoldDB" id="A0A0D8FSK1"/>
<evidence type="ECO:0000313" key="2">
    <source>
        <dbReference type="Proteomes" id="UP000032336"/>
    </source>
</evidence>
<protein>
    <submittedName>
        <fullName evidence="1">Uncharacterized protein</fullName>
    </submittedName>
</protein>
<accession>A0A0D8FSK1</accession>
<reference evidence="1 2" key="1">
    <citation type="submission" date="2015-01" db="EMBL/GenBank/DDBJ databases">
        <title>Draft genome of the acidophilic iron oxidizer Ferrimicrobium acidiphilum strain T23.</title>
        <authorList>
            <person name="Poehlein A."/>
            <person name="Eisen S."/>
            <person name="Schloemann M."/>
            <person name="Johnson B.D."/>
            <person name="Daniel R."/>
            <person name="Muehling M."/>
        </authorList>
    </citation>
    <scope>NUCLEOTIDE SEQUENCE [LARGE SCALE GENOMIC DNA]</scope>
    <source>
        <strain evidence="1 2">T23</strain>
    </source>
</reference>
<organism evidence="1 2">
    <name type="scientific">Ferrimicrobium acidiphilum DSM 19497</name>
    <dbReference type="NCBI Taxonomy" id="1121877"/>
    <lineage>
        <taxon>Bacteria</taxon>
        <taxon>Bacillati</taxon>
        <taxon>Actinomycetota</taxon>
        <taxon>Acidimicrobiia</taxon>
        <taxon>Acidimicrobiales</taxon>
        <taxon>Acidimicrobiaceae</taxon>
        <taxon>Ferrimicrobium</taxon>
    </lineage>
</organism>
<sequence length="237" mass="26232">MVIARFELLDVDDGWVEPYARAITSLDDAIRSLITILAAPIAANGSLRIHRDDLALWRWIVEFVPVRPDTPDVLMAMLHTLAQARSKKLGLPEAVIQAWSDVALLALLAEAMVLEVDIPGAAPEVERMLLPPTFTAHTSIGGWEVIPITEAVDCLVVDGCIRHGTTLEYLTDYDTVAMEIAYHNDGADVLDPNHVTVSAEQHTLAIMLGGEVMLHKTYRTDFFITTTKQPTREAKRR</sequence>
<evidence type="ECO:0000313" key="1">
    <source>
        <dbReference type="EMBL" id="KJE76245.1"/>
    </source>
</evidence>
<dbReference type="GeneID" id="78373093"/>
<dbReference type="Proteomes" id="UP000032336">
    <property type="component" value="Unassembled WGS sequence"/>
</dbReference>
<gene>
    <name evidence="1" type="ORF">FEAC_19800</name>
</gene>
<keyword evidence="2" id="KW-1185">Reference proteome</keyword>
<name>A0A0D8FSK1_9ACTN</name>